<dbReference type="SUPFAM" id="SSF56672">
    <property type="entry name" value="DNA/RNA polymerases"/>
    <property type="match status" value="1"/>
</dbReference>
<dbReference type="PANTHER" id="PTHR11439:SF495">
    <property type="entry name" value="REVERSE TRANSCRIPTASE, RNA-DEPENDENT DNA POLYMERASE-RELATED"/>
    <property type="match status" value="1"/>
</dbReference>
<evidence type="ECO:0000259" key="3">
    <source>
        <dbReference type="Pfam" id="PF25597"/>
    </source>
</evidence>
<dbReference type="AlphaFoldDB" id="A0A699GRB3"/>
<dbReference type="PANTHER" id="PTHR11439">
    <property type="entry name" value="GAG-POL-RELATED RETROTRANSPOSON"/>
    <property type="match status" value="1"/>
</dbReference>
<feature type="domain" description="Reverse transcriptase Ty1/copia-type" evidence="2">
    <location>
        <begin position="637"/>
        <end position="771"/>
    </location>
</feature>
<feature type="region of interest" description="Disordered" evidence="1">
    <location>
        <begin position="507"/>
        <end position="557"/>
    </location>
</feature>
<feature type="domain" description="Retroviral polymerase SH3-like" evidence="3">
    <location>
        <begin position="410"/>
        <end position="464"/>
    </location>
</feature>
<evidence type="ECO:0000256" key="1">
    <source>
        <dbReference type="SAM" id="MobiDB-lite"/>
    </source>
</evidence>
<dbReference type="InterPro" id="IPR043502">
    <property type="entry name" value="DNA/RNA_pol_sf"/>
</dbReference>
<dbReference type="Pfam" id="PF25597">
    <property type="entry name" value="SH3_retrovirus"/>
    <property type="match status" value="1"/>
</dbReference>
<reference evidence="4" key="1">
    <citation type="journal article" date="2019" name="Sci. Rep.">
        <title>Draft genome of Tanacetum cinerariifolium, the natural source of mosquito coil.</title>
        <authorList>
            <person name="Yamashiro T."/>
            <person name="Shiraishi A."/>
            <person name="Satake H."/>
            <person name="Nakayama K."/>
        </authorList>
    </citation>
    <scope>NUCLEOTIDE SEQUENCE</scope>
</reference>
<dbReference type="Pfam" id="PF07727">
    <property type="entry name" value="RVT_2"/>
    <property type="match status" value="1"/>
</dbReference>
<feature type="region of interest" description="Disordered" evidence="1">
    <location>
        <begin position="1103"/>
        <end position="1124"/>
    </location>
</feature>
<protein>
    <submittedName>
        <fullName evidence="4">Uncharacterized mitochondrial protein AtMg00810-like</fullName>
    </submittedName>
</protein>
<gene>
    <name evidence="4" type="ORF">Tci_080660</name>
</gene>
<dbReference type="EMBL" id="BKCJ010014352">
    <property type="protein sequence ID" value="GEV08683.1"/>
    <property type="molecule type" value="Genomic_DNA"/>
</dbReference>
<feature type="compositionally biased region" description="Low complexity" evidence="1">
    <location>
        <begin position="543"/>
        <end position="557"/>
    </location>
</feature>
<organism evidence="4">
    <name type="scientific">Tanacetum cinerariifolium</name>
    <name type="common">Dalmatian daisy</name>
    <name type="synonym">Chrysanthemum cinerariifolium</name>
    <dbReference type="NCBI Taxonomy" id="118510"/>
    <lineage>
        <taxon>Eukaryota</taxon>
        <taxon>Viridiplantae</taxon>
        <taxon>Streptophyta</taxon>
        <taxon>Embryophyta</taxon>
        <taxon>Tracheophyta</taxon>
        <taxon>Spermatophyta</taxon>
        <taxon>Magnoliopsida</taxon>
        <taxon>eudicotyledons</taxon>
        <taxon>Gunneridae</taxon>
        <taxon>Pentapetalae</taxon>
        <taxon>asterids</taxon>
        <taxon>campanulids</taxon>
        <taxon>Asterales</taxon>
        <taxon>Asteraceae</taxon>
        <taxon>Asteroideae</taxon>
        <taxon>Anthemideae</taxon>
        <taxon>Anthemidinae</taxon>
        <taxon>Tanacetum</taxon>
    </lineage>
</organism>
<name>A0A699GRB3_TANCI</name>
<sequence>MESKDKLTKFQGDYSQHSMVLPELYIGEYELWRMRMDKYIQMVDFSLYDVIENVNTAHGVTTASTQATAVNLTTIDNLSDAIICSFFSSQPNSSQLDNEDLQQIHPDDLEEIDLRWQMAMLTMRAKKFLKNTRRKFSMNGNETIEFDKSKVECYNCHKKGHFARGAKLQKVKIPSIRRYVPVETHASTTLVSCDGLGGYDWSDQAEDGPTNFVLMAYSSISSNSEVSTDLNFSSSCLENTKILKEQNKQLLKDLRTFKINAITYKTCLESIEVRLLAYKKNESIHEEDIRLLKCLGYNVVPPPYTGNFFPPKPNLSGLQEFVNESIFSEPTVKKREVETSEAKASADKPKDVRKNIGPPLIEDWISDSKDEVESKPKIEKKLLNLVLLKWSLLNLKRKTPALSFMRPFRCPVTILNTKDHLGKFDGKADEGFFIGYSLNSKGFRVFNNRTRTVEENLHIRFKNQSNGIAGTKACDEAGKARMEIVPGKDYILLPLWTTNPLISEESKISQDCGFQPSSDNGNKVDEDPRQESKCKDQEKEENVNNTNNVNAASTNGVNAVSAKTNNELPFDPEMPALEDISTFNVSSDHDDANEEADMNNMDTTIQVSPTLTTRIHKDHPLDQVIRDMHLRFEDPDFPDKVYKVEKALYGLHQAPRAWYESLSTYLLDNRFHRGKIDKTLFIRRHKDDILLFQVYVDDIIFGSTKKELCNAFEKMMREKFQMSSMGELTFFLGLQVKQKQAGIFISQDKYVAEILKKYGFSEVKNASTPMETQKPLLKNKDGKEVYVYMYRSMIGLLMNLKFLGHDIMFSVCACARYQVSSKVSHLYAMKRNFRYLKGHPKLGLWYPKDSPFDLVAYTDSDYARASLDKKSTTGGWFEQIVDFLNANPIKYALTVNPTIYTSCIKQFWAIGKAKIVNGEAQLQALVDRKKVIIIESTIRRDLQLEDAEGVDCLPNVAIFEQLTLMGRTKRKDTKVPQPSVPTSVADEAVNEEIDDSLERAATTATSLDADRTEVTSLRPNPRQHLMSLVPKELVQVVVPGAKKLWRMLLLRLETTKTTQALEIDSLKRKVNKLERRKRSRTYGLKRLYKVGLLARVESFVDEEQAPTPTASSQQSSQLQAEKEKERIAREKAQKIKEVNIAWDDVQAKIDADYELTHRLQEEEQDALTDAEKEKLFMEFLEKRRKFFAAKRAEEKRNRPLTKA</sequence>
<dbReference type="InterPro" id="IPR013103">
    <property type="entry name" value="RVT_2"/>
</dbReference>
<feature type="compositionally biased region" description="Low complexity" evidence="1">
    <location>
        <begin position="1105"/>
        <end position="1119"/>
    </location>
</feature>
<proteinExistence type="predicted"/>
<evidence type="ECO:0000313" key="4">
    <source>
        <dbReference type="EMBL" id="GEV08683.1"/>
    </source>
</evidence>
<comment type="caution">
    <text evidence="4">The sequence shown here is derived from an EMBL/GenBank/DDBJ whole genome shotgun (WGS) entry which is preliminary data.</text>
</comment>
<dbReference type="InterPro" id="IPR057670">
    <property type="entry name" value="SH3_retrovirus"/>
</dbReference>
<evidence type="ECO:0000259" key="2">
    <source>
        <dbReference type="Pfam" id="PF07727"/>
    </source>
</evidence>
<feature type="compositionally biased region" description="Basic and acidic residues" evidence="1">
    <location>
        <begin position="522"/>
        <end position="542"/>
    </location>
</feature>
<accession>A0A699GRB3</accession>